<reference evidence="2" key="1">
    <citation type="journal article" date="2023" name="Nat. Plants">
        <title>Single-cell RNA sequencing provides a high-resolution roadmap for understanding the multicellular compartmentation of specialized metabolism.</title>
        <authorList>
            <person name="Sun S."/>
            <person name="Shen X."/>
            <person name="Li Y."/>
            <person name="Li Y."/>
            <person name="Wang S."/>
            <person name="Li R."/>
            <person name="Zhang H."/>
            <person name="Shen G."/>
            <person name="Guo B."/>
            <person name="Wei J."/>
            <person name="Xu J."/>
            <person name="St-Pierre B."/>
            <person name="Chen S."/>
            <person name="Sun C."/>
        </authorList>
    </citation>
    <scope>NUCLEOTIDE SEQUENCE [LARGE SCALE GENOMIC DNA]</scope>
</reference>
<gene>
    <name evidence="1" type="ORF">M9H77_01544</name>
</gene>
<sequence>MAPSRRKGASKAAAAAAAALRQWKVGDLVLAKVKGFPAWPATVSEPEKWGYAADWKKVLVYFFGTQQIAFCNPADVEAFTEEKKESLLVKRHGKGSDFVRAVHEIIECYEKLKKEDQVNNGSCTDEQSLISESNNTESLNRSFPKDDAPATASQSCRRKMLRSSAENVNVKPDDATVVAEDLQDIDMLSKEVTSGSMAQTGLINTYLTRGRLECSQAQKGVLQRQPPSRRTRSSSRVDTNKVQNLGTTSNSYAVRDAANVLREGSGRKNKRIRKSPDADRQDVDSPDLASNCSIEGNDSEILTADSDNLSLNEGSTVESDCKTVQPESVHELCHGDAELSQRLDFQANAVIHKKKRKPSRKRSTNDATELTVKSEEKIASDTDVVKTEHTDVVKAEHVMPSDHERATERYSKDDGDEHLPLVKRARVRMGRALSTGEELETSPGIEEKLQEGSNGISELVRGSSNKEGDVSMDQSSSLAKKHTHNSSPQNRYSAIKPQLWEARKNQQFCGSLDGEAALPPSKRLHRALEAMSANAAENDRAPSDEASNVQVDTIGSCPSAGFSKLSVERKLSSESLAGKVQEGNDASKDCIFSDSCVFSEIPIVEGRMSSAEVAVSSSGESPKRGSCKHTVELDNSDGKHHLGSSNVVFDTVLEVESTNLLPPNNCVQDASVNCDNGSQGLAIPLVDGNAGRSELDKPCTKPDPEITSLSSNDIPCNNSNIHSPNNATSMPIDRADDRGNEIAKSCQLSQVGNGDSMMGTLETEQTERDSVATSSSAPLEVLNDMHDNRILQSDCVSDGQSGEKAISVTLSSSSLTDGLDSVVRATSHTSTCNASASDNTCIQVNGSCSPAVQSHSSVPRFPANWNIREADNTLASFEAILGTLTRTKESIGRATRIAIDCAKYGVAAKVVEILAHNLERESSLHRRVDLFFLVDSIAQCSKGLKGEVGGIYPSAILAVLPRLLSAAAPPGTSSRENRRQCLKVLRVWQERRILPESLIRHHIRELDSLCNSSCFRASSRRPLRNERAFDDPIRQMEGMQVDEYGSNASFQLPGFIMPPMLRDEDDGIDSDGESFEAVTPEHNAEKPEGEKTPVPVIEKHKRILEEVDGELEMEDVAPPSEAIASSSNMPGTGNLQTFHHPPGNSVAIPFAPPLPQDVPPRSPPLPTSPPPLPPPLPATFPLHADRLDSVSNGLKSKGYSCSQNREDGAQKSTKKQAISGGVNPSVSDSSYYSSHGNDDFHPQGPKHAPNSSKSCSFSSPPGSHSVVQAVNSVPPADCAMSKGFRLRPPHPAPSNQFSYVQADRVPLRRDIPPPSNPNRFHAQKAENGNFYRDRDRMKAAPVDVGERWRNPPFPGPHYSDGPGMPYAPAPYAAQHREPPNHRWNFPPRGLNHRDAMPYRPPPAGGPIPVAARGHNYWRPR</sequence>
<protein>
    <submittedName>
        <fullName evidence="1">Uncharacterized protein</fullName>
    </submittedName>
</protein>
<comment type="caution">
    <text evidence="1">The sequence shown here is derived from an EMBL/GenBank/DDBJ whole genome shotgun (WGS) entry which is preliminary data.</text>
</comment>
<proteinExistence type="predicted"/>
<evidence type="ECO:0000313" key="1">
    <source>
        <dbReference type="EMBL" id="KAI5680317.1"/>
    </source>
</evidence>
<dbReference type="Proteomes" id="UP001060085">
    <property type="component" value="Linkage Group LG01"/>
</dbReference>
<keyword evidence="2" id="KW-1185">Reference proteome</keyword>
<name>A0ACC0C5T7_CATRO</name>
<evidence type="ECO:0000313" key="2">
    <source>
        <dbReference type="Proteomes" id="UP001060085"/>
    </source>
</evidence>
<accession>A0ACC0C5T7</accession>
<organism evidence="1 2">
    <name type="scientific">Catharanthus roseus</name>
    <name type="common">Madagascar periwinkle</name>
    <name type="synonym">Vinca rosea</name>
    <dbReference type="NCBI Taxonomy" id="4058"/>
    <lineage>
        <taxon>Eukaryota</taxon>
        <taxon>Viridiplantae</taxon>
        <taxon>Streptophyta</taxon>
        <taxon>Embryophyta</taxon>
        <taxon>Tracheophyta</taxon>
        <taxon>Spermatophyta</taxon>
        <taxon>Magnoliopsida</taxon>
        <taxon>eudicotyledons</taxon>
        <taxon>Gunneridae</taxon>
        <taxon>Pentapetalae</taxon>
        <taxon>asterids</taxon>
        <taxon>lamiids</taxon>
        <taxon>Gentianales</taxon>
        <taxon>Apocynaceae</taxon>
        <taxon>Rauvolfioideae</taxon>
        <taxon>Vinceae</taxon>
        <taxon>Catharanthinae</taxon>
        <taxon>Catharanthus</taxon>
    </lineage>
</organism>
<dbReference type="EMBL" id="CM044701">
    <property type="protein sequence ID" value="KAI5680317.1"/>
    <property type="molecule type" value="Genomic_DNA"/>
</dbReference>